<organism evidence="3 4">
    <name type="scientific">Streptomyces argenteolus</name>
    <dbReference type="NCBI Taxonomy" id="67274"/>
    <lineage>
        <taxon>Bacteria</taxon>
        <taxon>Bacillati</taxon>
        <taxon>Actinomycetota</taxon>
        <taxon>Actinomycetes</taxon>
        <taxon>Kitasatosporales</taxon>
        <taxon>Streptomycetaceae</taxon>
        <taxon>Streptomyces</taxon>
    </lineage>
</organism>
<evidence type="ECO:0000259" key="2">
    <source>
        <dbReference type="Pfam" id="PF00881"/>
    </source>
</evidence>
<evidence type="ECO:0000313" key="4">
    <source>
        <dbReference type="Proteomes" id="UP001602322"/>
    </source>
</evidence>
<protein>
    <submittedName>
        <fullName evidence="3">Nitroreductase family protein</fullName>
    </submittedName>
</protein>
<name>A0ABW6X5Z8_9ACTN</name>
<feature type="region of interest" description="Disordered" evidence="1">
    <location>
        <begin position="1"/>
        <end position="21"/>
    </location>
</feature>
<evidence type="ECO:0000256" key="1">
    <source>
        <dbReference type="SAM" id="MobiDB-lite"/>
    </source>
</evidence>
<dbReference type="InterPro" id="IPR029479">
    <property type="entry name" value="Nitroreductase"/>
</dbReference>
<keyword evidence="4" id="KW-1185">Reference proteome</keyword>
<evidence type="ECO:0000313" key="3">
    <source>
        <dbReference type="EMBL" id="MFF5897518.1"/>
    </source>
</evidence>
<gene>
    <name evidence="3" type="ORF">ACFY8O_16495</name>
</gene>
<dbReference type="RefSeq" id="WP_387902753.1">
    <property type="nucleotide sequence ID" value="NZ_JBIBEG010000004.1"/>
</dbReference>
<reference evidence="3 4" key="1">
    <citation type="submission" date="2024-10" db="EMBL/GenBank/DDBJ databases">
        <title>The Natural Products Discovery Center: Release of the First 8490 Sequenced Strains for Exploring Actinobacteria Biosynthetic Diversity.</title>
        <authorList>
            <person name="Kalkreuter E."/>
            <person name="Kautsar S.A."/>
            <person name="Yang D."/>
            <person name="Bader C.D."/>
            <person name="Teijaro C.N."/>
            <person name="Fluegel L."/>
            <person name="Davis C.M."/>
            <person name="Simpson J.R."/>
            <person name="Lauterbach L."/>
            <person name="Steele A.D."/>
            <person name="Gui C."/>
            <person name="Meng S."/>
            <person name="Li G."/>
            <person name="Viehrig K."/>
            <person name="Ye F."/>
            <person name="Su P."/>
            <person name="Kiefer A.F."/>
            <person name="Nichols A."/>
            <person name="Cepeda A.J."/>
            <person name="Yan W."/>
            <person name="Fan B."/>
            <person name="Jiang Y."/>
            <person name="Adhikari A."/>
            <person name="Zheng C.-J."/>
            <person name="Schuster L."/>
            <person name="Cowan T.M."/>
            <person name="Smanski M.J."/>
            <person name="Chevrette M.G."/>
            <person name="De Carvalho L.P.S."/>
            <person name="Shen B."/>
        </authorList>
    </citation>
    <scope>NUCLEOTIDE SEQUENCE [LARGE SCALE GENOMIC DNA]</scope>
    <source>
        <strain evidence="3 4">NPDC012540</strain>
    </source>
</reference>
<feature type="domain" description="Nitroreductase" evidence="2">
    <location>
        <begin position="367"/>
        <end position="455"/>
    </location>
</feature>
<dbReference type="Gene3D" id="3.40.109.10">
    <property type="entry name" value="NADH Oxidase"/>
    <property type="match status" value="2"/>
</dbReference>
<dbReference type="EMBL" id="JBIBEG010000004">
    <property type="protein sequence ID" value="MFF5897518.1"/>
    <property type="molecule type" value="Genomic_DNA"/>
</dbReference>
<dbReference type="Proteomes" id="UP001602322">
    <property type="component" value="Unassembled WGS sequence"/>
</dbReference>
<accession>A0ABW6X5Z8</accession>
<dbReference type="InterPro" id="IPR000415">
    <property type="entry name" value="Nitroreductase-like"/>
</dbReference>
<dbReference type="Pfam" id="PF00881">
    <property type="entry name" value="Nitroreductase"/>
    <property type="match status" value="1"/>
</dbReference>
<proteinExistence type="predicted"/>
<comment type="caution">
    <text evidence="3">The sequence shown here is derived from an EMBL/GenBank/DDBJ whole genome shotgun (WGS) entry which is preliminary data.</text>
</comment>
<dbReference type="SUPFAM" id="SSF55469">
    <property type="entry name" value="FMN-dependent nitroreductase-like"/>
    <property type="match status" value="2"/>
</dbReference>
<sequence>MTTRERVPRGTGPRPSGRADDTFGADWLRMITLDPAPQERLAPLRDARAARVLGLVRDALCGPGDDGGRSVPSAGALYPYDVVVVGGSGPYPRLLKADLGRDGCTELPLSVAAARAVGAALDEGCGIEGADHIVVLARPWLSMRKYGPRGHLYTQLDAGHAATSLLGTALGQGPAVLRLRVPRRRISARLDPLLPYREVHSVVSVGPARRNHAPRDTSVNLAPPPRRDASASMERFCWSQIPGALRNGGDPPLPVTCAPVVAVGDGPAGLGRVGRHEWRLLTRLRHSCKRFERQEQPAGAIAAAVEALLTDLPTDLPDAAGGRRGGVGVSVLTGPGPVADACARRLPGGDVRITVGEAINDPAVITRLCRGQRHIAGAQALVAFHLRTGRLLGAGRPQEVRDALFRASAAAHLIYLGAARNDVAVTAVGGFDAGALRTVAGLGDDEEVVYLMALGVAAGTGSKIDRLAVAHAHGE</sequence>